<keyword evidence="4" id="KW-0788">Thiol protease</keyword>
<comment type="caution">
    <text evidence="7">The sequence shown here is derived from an EMBL/GenBank/DDBJ whole genome shotgun (WGS) entry which is preliminary data.</text>
</comment>
<dbReference type="OrthoDB" id="48998at2"/>
<name>A0A1L8MPG9_9STRE</name>
<dbReference type="EMBL" id="LZDD01000001">
    <property type="protein sequence ID" value="OJF72626.1"/>
    <property type="molecule type" value="Genomic_DNA"/>
</dbReference>
<evidence type="ECO:0000256" key="6">
    <source>
        <dbReference type="ARBA" id="ARBA00044538"/>
    </source>
</evidence>
<keyword evidence="1" id="KW-0690">Ribosome biogenesis</keyword>
<dbReference type="Gene3D" id="3.30.70.1490">
    <property type="entry name" value="Cysteine protease Prp"/>
    <property type="match status" value="1"/>
</dbReference>
<comment type="similarity">
    <text evidence="5">Belongs to the Prp family.</text>
</comment>
<evidence type="ECO:0000256" key="4">
    <source>
        <dbReference type="ARBA" id="ARBA00022807"/>
    </source>
</evidence>
<dbReference type="STRING" id="1856638.A9Q68_03500"/>
<dbReference type="RefSeq" id="WP_071793308.1">
    <property type="nucleotide sequence ID" value="NZ_LZDD01000001.1"/>
</dbReference>
<protein>
    <recommendedName>
        <fullName evidence="6">Ribosomal processing cysteine protease Prp</fullName>
    </recommendedName>
</protein>
<keyword evidence="2" id="KW-0645">Protease</keyword>
<evidence type="ECO:0000256" key="3">
    <source>
        <dbReference type="ARBA" id="ARBA00022801"/>
    </source>
</evidence>
<dbReference type="InterPro" id="IPR007422">
    <property type="entry name" value="Peptidase_Prp"/>
</dbReference>
<reference evidence="8" key="1">
    <citation type="submission" date="2016-06" db="EMBL/GenBank/DDBJ databases">
        <authorList>
            <person name="de Vries S.P.W."/>
            <person name="Hadjirin N.F."/>
            <person name="Lay E.M."/>
            <person name="Zadoks R.N."/>
            <person name="Peacock S.J."/>
            <person name="Parkhill J."/>
            <person name="Grant A.J."/>
            <person name="Mcdougall S."/>
            <person name="Holmes M.A."/>
        </authorList>
    </citation>
    <scope>NUCLEOTIDE SEQUENCE [LARGE SCALE GENOMIC DNA]</scope>
    <source>
        <strain evidence="8">NZ1587</strain>
    </source>
</reference>
<gene>
    <name evidence="7" type="ORF">A9Q68_03500</name>
</gene>
<evidence type="ECO:0000313" key="8">
    <source>
        <dbReference type="Proteomes" id="UP000182015"/>
    </source>
</evidence>
<proteinExistence type="inferred from homology"/>
<dbReference type="GO" id="GO:0042254">
    <property type="term" value="P:ribosome biogenesis"/>
    <property type="evidence" value="ECO:0007669"/>
    <property type="project" value="UniProtKB-KW"/>
</dbReference>
<keyword evidence="8" id="KW-1185">Reference proteome</keyword>
<dbReference type="SUPFAM" id="SSF118010">
    <property type="entry name" value="TM1457-like"/>
    <property type="match status" value="1"/>
</dbReference>
<organism evidence="7 8">
    <name type="scientific">Streptococcus bovimastitidis</name>
    <dbReference type="NCBI Taxonomy" id="1856638"/>
    <lineage>
        <taxon>Bacteria</taxon>
        <taxon>Bacillati</taxon>
        <taxon>Bacillota</taxon>
        <taxon>Bacilli</taxon>
        <taxon>Lactobacillales</taxon>
        <taxon>Streptococcaceae</taxon>
        <taxon>Streptococcus</taxon>
    </lineage>
</organism>
<dbReference type="GO" id="GO:0008234">
    <property type="term" value="F:cysteine-type peptidase activity"/>
    <property type="evidence" value="ECO:0007669"/>
    <property type="project" value="UniProtKB-KW"/>
</dbReference>
<dbReference type="NCBIfam" id="NF011122">
    <property type="entry name" value="PRK14553.1-1"/>
    <property type="match status" value="1"/>
</dbReference>
<dbReference type="CDD" id="cd16332">
    <property type="entry name" value="Prp-like"/>
    <property type="match status" value="1"/>
</dbReference>
<dbReference type="AlphaFoldDB" id="A0A1L8MPG9"/>
<evidence type="ECO:0000256" key="5">
    <source>
        <dbReference type="ARBA" id="ARBA00044503"/>
    </source>
</evidence>
<dbReference type="Pfam" id="PF04327">
    <property type="entry name" value="Peptidase_Prp"/>
    <property type="match status" value="1"/>
</dbReference>
<dbReference type="PANTHER" id="PTHR39178:SF1">
    <property type="entry name" value="RIBOSOMAL-PROCESSING CYSTEINE PROTEASE PRP"/>
    <property type="match status" value="1"/>
</dbReference>
<evidence type="ECO:0000256" key="1">
    <source>
        <dbReference type="ARBA" id="ARBA00022517"/>
    </source>
</evidence>
<evidence type="ECO:0000313" key="7">
    <source>
        <dbReference type="EMBL" id="OJF72626.1"/>
    </source>
</evidence>
<evidence type="ECO:0000256" key="2">
    <source>
        <dbReference type="ARBA" id="ARBA00022670"/>
    </source>
</evidence>
<accession>A0A1L8MPG9</accession>
<dbReference type="InterPro" id="IPR036764">
    <property type="entry name" value="Peptidase_Prp_sf"/>
</dbReference>
<keyword evidence="3" id="KW-0378">Hydrolase</keyword>
<dbReference type="PANTHER" id="PTHR39178">
    <property type="entry name" value="HYPOTHETICAL RIBOSOME-ASSOCIATED PROTEIN"/>
    <property type="match status" value="1"/>
</dbReference>
<sequence>MIKAIFTRHPDGSLNSVTLTGHAGSGEYGFDIVCASVSTLAINFVNSLEVLTHTDADLHVDQVEGGYMKISVPHDNQEKVQLLFESFLLGMTNLSENSSEFVKTKVI</sequence>
<dbReference type="GO" id="GO:0006508">
    <property type="term" value="P:proteolysis"/>
    <property type="evidence" value="ECO:0007669"/>
    <property type="project" value="UniProtKB-KW"/>
</dbReference>
<dbReference type="Proteomes" id="UP000182015">
    <property type="component" value="Unassembled WGS sequence"/>
</dbReference>